<dbReference type="PANTHER" id="PTHR12978:SF0">
    <property type="entry name" value="M7GPPPX DIPHOSPHATASE"/>
    <property type="match status" value="1"/>
</dbReference>
<dbReference type="InterPro" id="IPR019808">
    <property type="entry name" value="Histidine_triad_CS"/>
</dbReference>
<dbReference type="GO" id="GO:0005634">
    <property type="term" value="C:nucleus"/>
    <property type="evidence" value="ECO:0007669"/>
    <property type="project" value="TreeGrafter"/>
</dbReference>
<evidence type="ECO:0000313" key="7">
    <source>
        <dbReference type="EMBL" id="KIJ30508.1"/>
    </source>
</evidence>
<dbReference type="GO" id="GO:0000932">
    <property type="term" value="C:P-body"/>
    <property type="evidence" value="ECO:0007669"/>
    <property type="project" value="TreeGrafter"/>
</dbReference>
<keyword evidence="8" id="KW-1185">Reference proteome</keyword>
<evidence type="ECO:0000256" key="5">
    <source>
        <dbReference type="PIRSR" id="PIRSR028973-1"/>
    </source>
</evidence>
<dbReference type="OrthoDB" id="10264956at2759"/>
<evidence type="ECO:0000256" key="6">
    <source>
        <dbReference type="PIRSR" id="PIRSR028973-2"/>
    </source>
</evidence>
<dbReference type="Pfam" id="PF11969">
    <property type="entry name" value="DcpS_C"/>
    <property type="match status" value="1"/>
</dbReference>
<dbReference type="InterPro" id="IPR008594">
    <property type="entry name" value="DcpS/DCS2"/>
</dbReference>
<feature type="binding site" evidence="6">
    <location>
        <position position="133"/>
    </location>
    <ligand>
        <name>substrate</name>
    </ligand>
</feature>
<feature type="binding site" evidence="6">
    <location>
        <begin position="217"/>
        <end position="228"/>
    </location>
    <ligand>
        <name>substrate</name>
    </ligand>
</feature>
<evidence type="ECO:0000256" key="4">
    <source>
        <dbReference type="ARBA" id="ARBA00022553"/>
    </source>
</evidence>
<dbReference type="GO" id="GO:0016787">
    <property type="term" value="F:hydrolase activity"/>
    <property type="evidence" value="ECO:0007669"/>
    <property type="project" value="InterPro"/>
</dbReference>
<dbReference type="GO" id="GO:0000340">
    <property type="term" value="F:RNA 7-methylguanosine cap binding"/>
    <property type="evidence" value="ECO:0007669"/>
    <property type="project" value="TreeGrafter"/>
</dbReference>
<comment type="subcellular location">
    <subcellularLocation>
        <location evidence="1">Cytoplasm</location>
    </subcellularLocation>
</comment>
<dbReference type="GO" id="GO:0000290">
    <property type="term" value="P:deadenylation-dependent decapping of nuclear-transcribed mRNA"/>
    <property type="evidence" value="ECO:0007669"/>
    <property type="project" value="InterPro"/>
</dbReference>
<evidence type="ECO:0000256" key="1">
    <source>
        <dbReference type="ARBA" id="ARBA00004496"/>
    </source>
</evidence>
<dbReference type="SUPFAM" id="SSF54197">
    <property type="entry name" value="HIT-like"/>
    <property type="match status" value="1"/>
</dbReference>
<dbReference type="Gene3D" id="3.30.428.10">
    <property type="entry name" value="HIT-like"/>
    <property type="match status" value="1"/>
</dbReference>
<keyword evidence="4" id="KW-0597">Phosphoprotein</keyword>
<dbReference type="SUPFAM" id="SSF102860">
    <property type="entry name" value="mRNA decapping enzyme DcpS N-terminal domain"/>
    <property type="match status" value="1"/>
</dbReference>
<keyword evidence="3" id="KW-0963">Cytoplasm</keyword>
<feature type="binding site" evidence="6">
    <location>
        <position position="155"/>
    </location>
    <ligand>
        <name>substrate</name>
    </ligand>
</feature>
<protein>
    <recommendedName>
        <fullName evidence="9">Scavenger mRNA decapping enzyme</fullName>
    </recommendedName>
</protein>
<feature type="active site" description="Nucleophile" evidence="5">
    <location>
        <position position="226"/>
    </location>
</feature>
<dbReference type="PIRSF" id="PIRSF028973">
    <property type="entry name" value="Scavenger_mRNA_decap_enz"/>
    <property type="match status" value="1"/>
</dbReference>
<dbReference type="Pfam" id="PF05652">
    <property type="entry name" value="DcpS"/>
    <property type="match status" value="1"/>
</dbReference>
<accession>A0A0C9TL25</accession>
<feature type="binding site" evidence="6">
    <location>
        <position position="123"/>
    </location>
    <ligand>
        <name>substrate</name>
    </ligand>
</feature>
<evidence type="ECO:0000256" key="2">
    <source>
        <dbReference type="ARBA" id="ARBA00010208"/>
    </source>
</evidence>
<evidence type="ECO:0000313" key="8">
    <source>
        <dbReference type="Proteomes" id="UP000054279"/>
    </source>
</evidence>
<name>A0A0C9TL25_SPHS4</name>
<dbReference type="EMBL" id="KN837260">
    <property type="protein sequence ID" value="KIJ30508.1"/>
    <property type="molecule type" value="Genomic_DNA"/>
</dbReference>
<evidence type="ECO:0008006" key="9">
    <source>
        <dbReference type="Google" id="ProtNLM"/>
    </source>
</evidence>
<sequence length="294" mass="33722">MSEETTAGTTLIFITEDGTEFLPAIISLQRTPIAPDIAGNLVQDLLETIEPIEANDIYHWLFGRIDRKVGIPDVKINMIFPATEVHIRKYSRQRLIMVTETPELYKSIVQPYIAAFPRSRFEWVYNILSHKVESHKILYEDPSPDTGFIILPDMKWDLKTVATLYLLAIAHAPSIATLRDLKRHHIPMLRSIRREVSRVVHEKWGINGAQSLRFYIHYQPSYYHFHVHVVNCNFIGFKGIAAGQAYILEDIISLLELSPPDGPTLLEKITLTYQLGEHHGLYRPMLQAQAALEE</sequence>
<dbReference type="Proteomes" id="UP000054279">
    <property type="component" value="Unassembled WGS sequence"/>
</dbReference>
<reference evidence="7 8" key="1">
    <citation type="submission" date="2014-06" db="EMBL/GenBank/DDBJ databases">
        <title>Evolutionary Origins and Diversification of the Mycorrhizal Mutualists.</title>
        <authorList>
            <consortium name="DOE Joint Genome Institute"/>
            <consortium name="Mycorrhizal Genomics Consortium"/>
            <person name="Kohler A."/>
            <person name="Kuo A."/>
            <person name="Nagy L.G."/>
            <person name="Floudas D."/>
            <person name="Copeland A."/>
            <person name="Barry K.W."/>
            <person name="Cichocki N."/>
            <person name="Veneault-Fourrey C."/>
            <person name="LaButti K."/>
            <person name="Lindquist E.A."/>
            <person name="Lipzen A."/>
            <person name="Lundell T."/>
            <person name="Morin E."/>
            <person name="Murat C."/>
            <person name="Riley R."/>
            <person name="Ohm R."/>
            <person name="Sun H."/>
            <person name="Tunlid A."/>
            <person name="Henrissat B."/>
            <person name="Grigoriev I.V."/>
            <person name="Hibbett D.S."/>
            <person name="Martin F."/>
        </authorList>
    </citation>
    <scope>NUCLEOTIDE SEQUENCE [LARGE SCALE GENOMIC DNA]</scope>
    <source>
        <strain evidence="7 8">SS14</strain>
    </source>
</reference>
<dbReference type="HOGENOM" id="CLU_041045_1_0_1"/>
<dbReference type="Gene3D" id="3.30.200.40">
    <property type="entry name" value="Scavenger mRNA decapping enzyme, N-terminal domain"/>
    <property type="match status" value="1"/>
</dbReference>
<dbReference type="PANTHER" id="PTHR12978">
    <property type="entry name" value="HISTIDINE TRIAD HIT PROTEIN MEMBER"/>
    <property type="match status" value="1"/>
</dbReference>
<comment type="similarity">
    <text evidence="2">Belongs to the HIT family.</text>
</comment>
<dbReference type="PROSITE" id="PS00892">
    <property type="entry name" value="HIT_1"/>
    <property type="match status" value="1"/>
</dbReference>
<gene>
    <name evidence="7" type="ORF">M422DRAFT_76664</name>
</gene>
<dbReference type="AlphaFoldDB" id="A0A0C9TL25"/>
<dbReference type="InterPro" id="IPR011145">
    <property type="entry name" value="Scavenger_mRNA_decap_enz_N"/>
</dbReference>
<feature type="binding site" evidence="6">
    <location>
        <position position="153"/>
    </location>
    <ligand>
        <name>substrate</name>
    </ligand>
</feature>
<proteinExistence type="inferred from homology"/>
<evidence type="ECO:0000256" key="3">
    <source>
        <dbReference type="ARBA" id="ARBA00022490"/>
    </source>
</evidence>
<dbReference type="InterPro" id="IPR036265">
    <property type="entry name" value="HIT-like_sf"/>
</dbReference>
<organism evidence="7 8">
    <name type="scientific">Sphaerobolus stellatus (strain SS14)</name>
    <dbReference type="NCBI Taxonomy" id="990650"/>
    <lineage>
        <taxon>Eukaryota</taxon>
        <taxon>Fungi</taxon>
        <taxon>Dikarya</taxon>
        <taxon>Basidiomycota</taxon>
        <taxon>Agaricomycotina</taxon>
        <taxon>Agaricomycetes</taxon>
        <taxon>Phallomycetidae</taxon>
        <taxon>Geastrales</taxon>
        <taxon>Sphaerobolaceae</taxon>
        <taxon>Sphaerobolus</taxon>
    </lineage>
</organism>